<reference evidence="4 5" key="1">
    <citation type="submission" date="2019-08" db="EMBL/GenBank/DDBJ databases">
        <title>In-depth cultivation of the pig gut microbiome towards novel bacterial diversity and tailored functional studies.</title>
        <authorList>
            <person name="Wylensek D."/>
            <person name="Hitch T.C.A."/>
            <person name="Clavel T."/>
        </authorList>
    </citation>
    <scope>NUCLEOTIDE SEQUENCE [LARGE SCALE GENOMIC DNA]</scope>
    <source>
        <strain evidence="4 5">WCA-MUC-591-APC-4B</strain>
    </source>
</reference>
<dbReference type="PANTHER" id="PTHR30461:SF23">
    <property type="entry name" value="DNA RECOMBINASE-RELATED"/>
    <property type="match status" value="1"/>
</dbReference>
<dbReference type="CDD" id="cd00338">
    <property type="entry name" value="Ser_Recombinase"/>
    <property type="match status" value="1"/>
</dbReference>
<dbReference type="GO" id="GO:0000150">
    <property type="term" value="F:DNA strand exchange activity"/>
    <property type="evidence" value="ECO:0007669"/>
    <property type="project" value="InterPro"/>
</dbReference>
<dbReference type="AlphaFoldDB" id="A0A6N7X5E4"/>
<feature type="coiled-coil region" evidence="1">
    <location>
        <begin position="387"/>
        <end position="463"/>
    </location>
</feature>
<protein>
    <submittedName>
        <fullName evidence="4">Recombinase family protein</fullName>
    </submittedName>
</protein>
<dbReference type="Gene3D" id="3.90.1750.20">
    <property type="entry name" value="Putative Large Serine Recombinase, Chain B, Domain 2"/>
    <property type="match status" value="1"/>
</dbReference>
<dbReference type="InterPro" id="IPR050639">
    <property type="entry name" value="SSR_resolvase"/>
</dbReference>
<evidence type="ECO:0000256" key="1">
    <source>
        <dbReference type="SAM" id="Coils"/>
    </source>
</evidence>
<dbReference type="InterPro" id="IPR025827">
    <property type="entry name" value="Zn_ribbon_recom_dom"/>
</dbReference>
<evidence type="ECO:0000313" key="5">
    <source>
        <dbReference type="Proteomes" id="UP000469424"/>
    </source>
</evidence>
<dbReference type="Pfam" id="PF07508">
    <property type="entry name" value="Recombinase"/>
    <property type="match status" value="1"/>
</dbReference>
<dbReference type="PROSITE" id="PS51737">
    <property type="entry name" value="RECOMBINASE_DNA_BIND"/>
    <property type="match status" value="1"/>
</dbReference>
<dbReference type="GO" id="GO:0003677">
    <property type="term" value="F:DNA binding"/>
    <property type="evidence" value="ECO:0007669"/>
    <property type="project" value="InterPro"/>
</dbReference>
<dbReference type="Proteomes" id="UP000469424">
    <property type="component" value="Unassembled WGS sequence"/>
</dbReference>
<dbReference type="InterPro" id="IPR011109">
    <property type="entry name" value="DNA_bind_recombinase_dom"/>
</dbReference>
<keyword evidence="1" id="KW-0175">Coiled coil</keyword>
<dbReference type="Pfam" id="PF13408">
    <property type="entry name" value="Zn_ribbon_recom"/>
    <property type="match status" value="1"/>
</dbReference>
<dbReference type="InterPro" id="IPR038109">
    <property type="entry name" value="DNA_bind_recomb_sf"/>
</dbReference>
<name>A0A6N7X5E4_9FIRM</name>
<proteinExistence type="predicted"/>
<dbReference type="Pfam" id="PF00239">
    <property type="entry name" value="Resolvase"/>
    <property type="match status" value="1"/>
</dbReference>
<dbReference type="InterPro" id="IPR036162">
    <property type="entry name" value="Resolvase-like_N_sf"/>
</dbReference>
<feature type="domain" description="Recombinase" evidence="3">
    <location>
        <begin position="162"/>
        <end position="284"/>
    </location>
</feature>
<dbReference type="InterPro" id="IPR006119">
    <property type="entry name" value="Resolv_N"/>
</dbReference>
<sequence>MAKKKCYIYTRVSTAAQIEGYSLEAQQEKLHQYAEYKGLKIVGEYCDAGKSGKSIKGRPSFMKMLDDISSEKDDISYVLVFKLSRFGRNAADILKSLQLLTDYDVDLVCVEDAIDSSTQGGRLTLAILSAVAEIERENINVQFMAGRMQKVLDGGWPGGPVPFGYQKDNQELFINEEEARIVKLIYDMYLQDDMKANAVVRWLNDNGYRRTVKGQEKAFTSDFVKGILKNPFYCGKLMFNRRTNLKGPNIKPKEPICVEGKHEAIVSEEQWQLVQEKREELSSWGEKTEDLDRISLLCGLAKCPACGGGLVHMKNKSINKNKGGYYKTLHYYSCRNYRKAEGRTCSFKHTYNQEKVDSAIYEIVSNLHTMPQFREAVDASVGDKPTLESYEAEMKELRKQLHFQEHLKYKLGNELDALDILADDYDLQYETMQTKIDETYDQIEEIEHKISKCKKKMAALKKGIQGTENVKMLLQTFPRLYQEMDCFERREMYRLFINRIDLYPENRPDGKVVKSITFRFPVFYGDDDEISAFVDKATAGETPDDEIFFTIDCGELQPTVAEAKATYAQLRAYVLENTGLKVSSLYIAQIKRKYGIDVGEAFNKPADPKKHVPKCPKEKELAIIDALKAFRMLEDTVEYREEAADE</sequence>
<feature type="domain" description="Resolvase/invertase-type recombinase catalytic" evidence="2">
    <location>
        <begin position="5"/>
        <end position="154"/>
    </location>
</feature>
<dbReference type="RefSeq" id="WP_154553351.1">
    <property type="nucleotide sequence ID" value="NZ_VUNA01000001.1"/>
</dbReference>
<dbReference type="SMART" id="SM00857">
    <property type="entry name" value="Resolvase"/>
    <property type="match status" value="1"/>
</dbReference>
<keyword evidence="5" id="KW-1185">Reference proteome</keyword>
<dbReference type="PANTHER" id="PTHR30461">
    <property type="entry name" value="DNA-INVERTASE FROM LAMBDOID PROPHAGE"/>
    <property type="match status" value="1"/>
</dbReference>
<comment type="caution">
    <text evidence="4">The sequence shown here is derived from an EMBL/GenBank/DDBJ whole genome shotgun (WGS) entry which is preliminary data.</text>
</comment>
<evidence type="ECO:0000259" key="2">
    <source>
        <dbReference type="PROSITE" id="PS51736"/>
    </source>
</evidence>
<dbReference type="EMBL" id="VUNA01000001">
    <property type="protein sequence ID" value="MST69793.1"/>
    <property type="molecule type" value="Genomic_DNA"/>
</dbReference>
<accession>A0A6N7X5E4</accession>
<organism evidence="4 5">
    <name type="scientific">Mogibacterium kristiansenii</name>
    <dbReference type="NCBI Taxonomy" id="2606708"/>
    <lineage>
        <taxon>Bacteria</taxon>
        <taxon>Bacillati</taxon>
        <taxon>Bacillota</taxon>
        <taxon>Clostridia</taxon>
        <taxon>Peptostreptococcales</taxon>
        <taxon>Anaerovoracaceae</taxon>
        <taxon>Mogibacterium</taxon>
    </lineage>
</organism>
<evidence type="ECO:0000259" key="3">
    <source>
        <dbReference type="PROSITE" id="PS51737"/>
    </source>
</evidence>
<evidence type="ECO:0000313" key="4">
    <source>
        <dbReference type="EMBL" id="MST69793.1"/>
    </source>
</evidence>
<dbReference type="Gene3D" id="3.40.50.1390">
    <property type="entry name" value="Resolvase, N-terminal catalytic domain"/>
    <property type="match status" value="1"/>
</dbReference>
<dbReference type="SUPFAM" id="SSF53041">
    <property type="entry name" value="Resolvase-like"/>
    <property type="match status" value="1"/>
</dbReference>
<dbReference type="PROSITE" id="PS51736">
    <property type="entry name" value="RECOMBINASES_3"/>
    <property type="match status" value="1"/>
</dbReference>
<gene>
    <name evidence="4" type="ORF">FYJ65_00300</name>
</gene>